<proteinExistence type="predicted"/>
<gene>
    <name evidence="1" type="ORF">AB2L27_01705</name>
</gene>
<dbReference type="PANTHER" id="PTHR43301:SF3">
    <property type="entry name" value="ARABINAN ENDO-1,5-ALPHA-L-ARABINOSIDASE A-RELATED"/>
    <property type="match status" value="1"/>
</dbReference>
<dbReference type="Proteomes" id="UP001565927">
    <property type="component" value="Unassembled WGS sequence"/>
</dbReference>
<dbReference type="Gene3D" id="2.115.10.20">
    <property type="entry name" value="Glycosyl hydrolase domain, family 43"/>
    <property type="match status" value="1"/>
</dbReference>
<dbReference type="InterPro" id="IPR050727">
    <property type="entry name" value="GH43_arabinanases"/>
</dbReference>
<comment type="caution">
    <text evidence="1">The sequence shown here is derived from an EMBL/GenBank/DDBJ whole genome shotgun (WGS) entry which is preliminary data.</text>
</comment>
<keyword evidence="1" id="KW-0378">Hydrolase</keyword>
<evidence type="ECO:0000313" key="2">
    <source>
        <dbReference type="Proteomes" id="UP001565927"/>
    </source>
</evidence>
<accession>A0ABV4GZ69</accession>
<dbReference type="PANTHER" id="PTHR43301">
    <property type="entry name" value="ARABINAN ENDO-1,5-ALPHA-L-ARABINOSIDASE"/>
    <property type="match status" value="1"/>
</dbReference>
<organism evidence="1 2">
    <name type="scientific">Kineococcus halophytocola</name>
    <dbReference type="NCBI Taxonomy" id="3234027"/>
    <lineage>
        <taxon>Bacteria</taxon>
        <taxon>Bacillati</taxon>
        <taxon>Actinomycetota</taxon>
        <taxon>Actinomycetes</taxon>
        <taxon>Kineosporiales</taxon>
        <taxon>Kineosporiaceae</taxon>
        <taxon>Kineococcus</taxon>
    </lineage>
</organism>
<sequence>MEHLQDRPGDDPGAQYGWLLAHFREDPDGHAEKIHFSLSRDDSPLRWDPLWGGEPVLESRIGTTGVRDPAIVRGGDGRFHVLATDLRVWDGGGLRWEEWRRHGSRSLVLWDSEDLLTWQGPRLVEVAPPTAGMAWAPEVTTDPATGEHVVFWSSRLYPEDDVEHAGESYSRILAARTRDFATFGPVEVMVDTGGRDIIDTAVLHEHGRVYRFSKDEGRDGWGIFLERGSALFADDFEVVTTGIAADRHPGGVEAPLVVRARDRERWYLFLDQYAQWPQGYFALQCDDLDSGRWEPVPAHEVSIPPSTKHGTVLPLVRREWDRLREHGLG</sequence>
<protein>
    <submittedName>
        <fullName evidence="1">Glycoside hydrolase family 43 protein</fullName>
    </submittedName>
</protein>
<evidence type="ECO:0000313" key="1">
    <source>
        <dbReference type="EMBL" id="MEZ0163476.1"/>
    </source>
</evidence>
<dbReference type="RefSeq" id="WP_370439722.1">
    <property type="nucleotide sequence ID" value="NZ_JBGFTU010000001.1"/>
</dbReference>
<dbReference type="GO" id="GO:0016787">
    <property type="term" value="F:hydrolase activity"/>
    <property type="evidence" value="ECO:0007669"/>
    <property type="project" value="UniProtKB-KW"/>
</dbReference>
<dbReference type="EMBL" id="JBGFTU010000001">
    <property type="protein sequence ID" value="MEZ0163476.1"/>
    <property type="molecule type" value="Genomic_DNA"/>
</dbReference>
<dbReference type="CDD" id="cd08983">
    <property type="entry name" value="GH43_Bt3655-like"/>
    <property type="match status" value="1"/>
</dbReference>
<dbReference type="SUPFAM" id="SSF75005">
    <property type="entry name" value="Arabinanase/levansucrase/invertase"/>
    <property type="match status" value="1"/>
</dbReference>
<name>A0ABV4GZ69_9ACTN</name>
<dbReference type="InterPro" id="IPR023296">
    <property type="entry name" value="Glyco_hydro_beta-prop_sf"/>
</dbReference>
<reference evidence="1 2" key="1">
    <citation type="submission" date="2024-07" db="EMBL/GenBank/DDBJ databases">
        <authorList>
            <person name="Thanompreechachai J."/>
            <person name="Duangmal K."/>
        </authorList>
    </citation>
    <scope>NUCLEOTIDE SEQUENCE [LARGE SCALE GENOMIC DNA]</scope>
    <source>
        <strain evidence="1 2">LSe6-4</strain>
    </source>
</reference>
<keyword evidence="2" id="KW-1185">Reference proteome</keyword>